<sequence>MSEPEAVTQISRRSLVAGAGAAAAGLAVVGPSAALAAAAVRPRRAARVIVGGHVFTGTGRGGGEAVAIGSDGRIQAVGSTREIKRMADRRTEVVHADGGTIMAGIHDGHMHPLGAAEQAMNPSLGNVSMTVADLQATLQGFLDESAAKEPDGWLQVTDWSPVGLLPAGTVAHRSMLDALKTSRPIYLQGSDFHNAWVNSRALALAGIDRSTPNPPGGEIVRDGSGEPTGLLKDTAQDLVGRVIPPPSRAELEAAYADTLAYLLSLGITSFLDAASGEDSLKWYAELRSAGHLLQQVTPALRLSNKLTKHPQQAAEWLAGLRKKYGDVPGLHVTTTKVFVDGVIEYPAQTAALLTPYLDEDGKPTKNRGDLYLSSKEYQRLAVVLDKAGWQLHSHAIGDRAVRVSLDAYEAAVNANGRSARRHRHTIAHLQLVHPADYPRFADTGTLACMQLQWAVRDEWTLDALRPFIGEERFRRLYPARSLQRAGARLVGGSDWPVDPLRPFNQIATAMDRTWYAAVPRPLLAEEGLSRSAALTMHTAGSAYQLHEGSRGTVAPGKVADLIVVDRNLERSGARAIRAASVRTTLVGGRVVYDADSSEGRRRARTGAALAAAAGRRAPHSCCG</sequence>
<evidence type="ECO:0000259" key="1">
    <source>
        <dbReference type="Pfam" id="PF07969"/>
    </source>
</evidence>
<dbReference type="RefSeq" id="WP_183593964.1">
    <property type="nucleotide sequence ID" value="NZ_JACHWR010000003.1"/>
</dbReference>
<dbReference type="PANTHER" id="PTHR22642">
    <property type="entry name" value="IMIDAZOLONEPROPIONASE"/>
    <property type="match status" value="1"/>
</dbReference>
<evidence type="ECO:0000313" key="3">
    <source>
        <dbReference type="Proteomes" id="UP000589626"/>
    </source>
</evidence>
<dbReference type="InterPro" id="IPR011059">
    <property type="entry name" value="Metal-dep_hydrolase_composite"/>
</dbReference>
<gene>
    <name evidence="2" type="ORF">FHU40_003884</name>
</gene>
<dbReference type="SUPFAM" id="SSF51556">
    <property type="entry name" value="Metallo-dependent hydrolases"/>
    <property type="match status" value="1"/>
</dbReference>
<dbReference type="Proteomes" id="UP000589626">
    <property type="component" value="Unassembled WGS sequence"/>
</dbReference>
<organism evidence="2 3">
    <name type="scientific">Nocardioides soli</name>
    <dbReference type="NCBI Taxonomy" id="1036020"/>
    <lineage>
        <taxon>Bacteria</taxon>
        <taxon>Bacillati</taxon>
        <taxon>Actinomycetota</taxon>
        <taxon>Actinomycetes</taxon>
        <taxon>Propionibacteriales</taxon>
        <taxon>Nocardioidaceae</taxon>
        <taxon>Nocardioides</taxon>
    </lineage>
</organism>
<name>A0A7W4VYD7_9ACTN</name>
<dbReference type="InterPro" id="IPR006311">
    <property type="entry name" value="TAT_signal"/>
</dbReference>
<dbReference type="Pfam" id="PF07969">
    <property type="entry name" value="Amidohydro_3"/>
    <property type="match status" value="1"/>
</dbReference>
<accession>A0A7W4VYD7</accession>
<protein>
    <recommendedName>
        <fullName evidence="1">Amidohydrolase 3 domain-containing protein</fullName>
    </recommendedName>
</protein>
<dbReference type="CDD" id="cd01300">
    <property type="entry name" value="YtcJ_like"/>
    <property type="match status" value="1"/>
</dbReference>
<dbReference type="EMBL" id="JACHWR010000003">
    <property type="protein sequence ID" value="MBB3044047.1"/>
    <property type="molecule type" value="Genomic_DNA"/>
</dbReference>
<dbReference type="AlphaFoldDB" id="A0A7W4VYD7"/>
<dbReference type="PANTHER" id="PTHR22642:SF2">
    <property type="entry name" value="PROTEIN LONG AFTER FAR-RED 3"/>
    <property type="match status" value="1"/>
</dbReference>
<dbReference type="InterPro" id="IPR032466">
    <property type="entry name" value="Metal_Hydrolase"/>
</dbReference>
<reference evidence="2 3" key="1">
    <citation type="submission" date="2020-08" db="EMBL/GenBank/DDBJ databases">
        <title>Sequencing the genomes of 1000 actinobacteria strains.</title>
        <authorList>
            <person name="Klenk H.-P."/>
        </authorList>
    </citation>
    <scope>NUCLEOTIDE SEQUENCE [LARGE SCALE GENOMIC DNA]</scope>
    <source>
        <strain evidence="2 3">DSM 105498</strain>
    </source>
</reference>
<dbReference type="Gene3D" id="3.10.310.70">
    <property type="match status" value="1"/>
</dbReference>
<dbReference type="InterPro" id="IPR013108">
    <property type="entry name" value="Amidohydro_3"/>
</dbReference>
<dbReference type="Gene3D" id="2.30.40.10">
    <property type="entry name" value="Urease, subunit C, domain 1"/>
    <property type="match status" value="1"/>
</dbReference>
<dbReference type="Gene3D" id="3.20.20.140">
    <property type="entry name" value="Metal-dependent hydrolases"/>
    <property type="match status" value="1"/>
</dbReference>
<keyword evidence="3" id="KW-1185">Reference proteome</keyword>
<dbReference type="PROSITE" id="PS51318">
    <property type="entry name" value="TAT"/>
    <property type="match status" value="1"/>
</dbReference>
<comment type="caution">
    <text evidence="2">The sequence shown here is derived from an EMBL/GenBank/DDBJ whole genome shotgun (WGS) entry which is preliminary data.</text>
</comment>
<feature type="domain" description="Amidohydrolase 3" evidence="1">
    <location>
        <begin position="92"/>
        <end position="592"/>
    </location>
</feature>
<evidence type="ECO:0000313" key="2">
    <source>
        <dbReference type="EMBL" id="MBB3044047.1"/>
    </source>
</evidence>
<proteinExistence type="predicted"/>
<dbReference type="GO" id="GO:0016810">
    <property type="term" value="F:hydrolase activity, acting on carbon-nitrogen (but not peptide) bonds"/>
    <property type="evidence" value="ECO:0007669"/>
    <property type="project" value="InterPro"/>
</dbReference>
<dbReference type="InterPro" id="IPR033932">
    <property type="entry name" value="YtcJ-like"/>
</dbReference>
<dbReference type="SUPFAM" id="SSF51338">
    <property type="entry name" value="Composite domain of metallo-dependent hydrolases"/>
    <property type="match status" value="1"/>
</dbReference>